<dbReference type="InterPro" id="IPR029380">
    <property type="entry name" value="FAM124"/>
</dbReference>
<evidence type="ECO:0000313" key="5">
    <source>
        <dbReference type="Proteomes" id="UP001044222"/>
    </source>
</evidence>
<reference evidence="4" key="1">
    <citation type="submission" date="2021-01" db="EMBL/GenBank/DDBJ databases">
        <title>A chromosome-scale assembly of European eel, Anguilla anguilla.</title>
        <authorList>
            <person name="Henkel C."/>
            <person name="Jong-Raadsen S.A."/>
            <person name="Dufour S."/>
            <person name="Weltzien F.-A."/>
            <person name="Palstra A.P."/>
            <person name="Pelster B."/>
            <person name="Spaink H.P."/>
            <person name="Van Den Thillart G.E."/>
            <person name="Jansen H."/>
            <person name="Zahm M."/>
            <person name="Klopp C."/>
            <person name="Cedric C."/>
            <person name="Louis A."/>
            <person name="Berthelot C."/>
            <person name="Parey E."/>
            <person name="Roest Crollius H."/>
            <person name="Montfort J."/>
            <person name="Robinson-Rechavi M."/>
            <person name="Bucao C."/>
            <person name="Bouchez O."/>
            <person name="Gislard M."/>
            <person name="Lluch J."/>
            <person name="Milhes M."/>
            <person name="Lampietro C."/>
            <person name="Lopez Roques C."/>
            <person name="Donnadieu C."/>
            <person name="Braasch I."/>
            <person name="Desvignes T."/>
            <person name="Postlethwait J."/>
            <person name="Bobe J."/>
            <person name="Guiguen Y."/>
            <person name="Dirks R."/>
        </authorList>
    </citation>
    <scope>NUCLEOTIDE SEQUENCE</scope>
    <source>
        <strain evidence="4">Tag_6206</strain>
        <tissue evidence="4">Liver</tissue>
    </source>
</reference>
<sequence>MDYLHTESSPRESEWSQMSHENYSAGWGAATDWSPGEGNPQAPLVTLHLLANPGCGGEIQRMTRVVLQAVVPPPTPPTLVWVSECERHREAPPIEATPPGLLPQPALAVVLFLREEEEEEGLGENRALTFLRAHMSRPPWRYHHTEGLAPRRRGIRPYQPAGQDFYSLGGARDLPLWAVRQVHYGPEAVRYTLYCRHASFPLAAALYAAILGRGPAVEREGFACFALFRPRPGCEVQLALKRLPPEAHPSRLPSALLEFRVDDLQPLRLHLPHPCTPVGALRWQTRDHDGNKILLQVRELSAVECWSSPVSLHSSLSSSSPSSLSEAFRSHTCSHDCGCPPVGLPPPGSPETVQSQASERP</sequence>
<keyword evidence="5" id="KW-1185">Reference proteome</keyword>
<comment type="caution">
    <text evidence="4">The sequence shown here is derived from an EMBL/GenBank/DDBJ whole genome shotgun (WGS) entry which is preliminary data.</text>
</comment>
<dbReference type="PANTHER" id="PTHR14715:SF6">
    <property type="entry name" value="FAM124 DOMAIN-CONTAINING PROTEIN"/>
    <property type="match status" value="1"/>
</dbReference>
<dbReference type="InterPro" id="IPR046365">
    <property type="entry name" value="FAM124_dom"/>
</dbReference>
<evidence type="ECO:0000259" key="3">
    <source>
        <dbReference type="Pfam" id="PF15067"/>
    </source>
</evidence>
<gene>
    <name evidence="4" type="ORF">ANANG_G00069160</name>
</gene>
<accession>A0A9D3S2L0</accession>
<name>A0A9D3S2L0_ANGAN</name>
<dbReference type="EMBL" id="JAFIRN010000003">
    <property type="protein sequence ID" value="KAG5853064.1"/>
    <property type="molecule type" value="Genomic_DNA"/>
</dbReference>
<evidence type="ECO:0000256" key="1">
    <source>
        <dbReference type="ARBA" id="ARBA00006440"/>
    </source>
</evidence>
<dbReference type="AlphaFoldDB" id="A0A9D3S2L0"/>
<protein>
    <recommendedName>
        <fullName evidence="3">FAM124 domain-containing protein</fullName>
    </recommendedName>
</protein>
<dbReference type="PANTHER" id="PTHR14715">
    <property type="entry name" value="FAM124 DOMAIN-CONTAINING PROTEIN-RELATED"/>
    <property type="match status" value="1"/>
</dbReference>
<feature type="compositionally biased region" description="Polar residues" evidence="2">
    <location>
        <begin position="351"/>
        <end position="361"/>
    </location>
</feature>
<evidence type="ECO:0000313" key="4">
    <source>
        <dbReference type="EMBL" id="KAG5853064.1"/>
    </source>
</evidence>
<feature type="domain" description="FAM124" evidence="3">
    <location>
        <begin position="45"/>
        <end position="296"/>
    </location>
</feature>
<proteinExistence type="inferred from homology"/>
<feature type="region of interest" description="Disordered" evidence="2">
    <location>
        <begin position="340"/>
        <end position="361"/>
    </location>
</feature>
<dbReference type="Pfam" id="PF15067">
    <property type="entry name" value="FAM124"/>
    <property type="match status" value="1"/>
</dbReference>
<dbReference type="Proteomes" id="UP001044222">
    <property type="component" value="Unassembled WGS sequence"/>
</dbReference>
<comment type="similarity">
    <text evidence="1">Belongs to the FAM124 family.</text>
</comment>
<organism evidence="4 5">
    <name type="scientific">Anguilla anguilla</name>
    <name type="common">European freshwater eel</name>
    <name type="synonym">Muraena anguilla</name>
    <dbReference type="NCBI Taxonomy" id="7936"/>
    <lineage>
        <taxon>Eukaryota</taxon>
        <taxon>Metazoa</taxon>
        <taxon>Chordata</taxon>
        <taxon>Craniata</taxon>
        <taxon>Vertebrata</taxon>
        <taxon>Euteleostomi</taxon>
        <taxon>Actinopterygii</taxon>
        <taxon>Neopterygii</taxon>
        <taxon>Teleostei</taxon>
        <taxon>Anguilliformes</taxon>
        <taxon>Anguillidae</taxon>
        <taxon>Anguilla</taxon>
    </lineage>
</organism>
<evidence type="ECO:0000256" key="2">
    <source>
        <dbReference type="SAM" id="MobiDB-lite"/>
    </source>
</evidence>